<dbReference type="Pfam" id="PF01103">
    <property type="entry name" value="Omp85"/>
    <property type="match status" value="1"/>
</dbReference>
<dbReference type="GO" id="GO:0019867">
    <property type="term" value="C:outer membrane"/>
    <property type="evidence" value="ECO:0007669"/>
    <property type="project" value="InterPro"/>
</dbReference>
<evidence type="ECO:0000313" key="4">
    <source>
        <dbReference type="EMBL" id="SVA04138.1"/>
    </source>
</evidence>
<accession>A0A381SLI3</accession>
<evidence type="ECO:0000256" key="2">
    <source>
        <dbReference type="ARBA" id="ARBA00023136"/>
    </source>
</evidence>
<reference evidence="4" key="1">
    <citation type="submission" date="2018-05" db="EMBL/GenBank/DDBJ databases">
        <authorList>
            <person name="Lanie J.A."/>
            <person name="Ng W.-L."/>
            <person name="Kazmierczak K.M."/>
            <person name="Andrzejewski T.M."/>
            <person name="Davidsen T.M."/>
            <person name="Wayne K.J."/>
            <person name="Tettelin H."/>
            <person name="Glass J.I."/>
            <person name="Rusch D."/>
            <person name="Podicherti R."/>
            <person name="Tsui H.-C.T."/>
            <person name="Winkler M.E."/>
        </authorList>
    </citation>
    <scope>NUCLEOTIDE SEQUENCE</scope>
</reference>
<dbReference type="InterPro" id="IPR000184">
    <property type="entry name" value="Bac_surfAg_D15"/>
</dbReference>
<name>A0A381SLI3_9ZZZZ</name>
<feature type="domain" description="Bacterial surface antigen (D15)" evidence="3">
    <location>
        <begin position="123"/>
        <end position="426"/>
    </location>
</feature>
<protein>
    <recommendedName>
        <fullName evidence="3">Bacterial surface antigen (D15) domain-containing protein</fullName>
    </recommendedName>
</protein>
<proteinExistence type="predicted"/>
<dbReference type="EMBL" id="UINC01003192">
    <property type="protein sequence ID" value="SVA04138.1"/>
    <property type="molecule type" value="Genomic_DNA"/>
</dbReference>
<dbReference type="Gene3D" id="3.10.20.310">
    <property type="entry name" value="membrane protein fhac"/>
    <property type="match status" value="1"/>
</dbReference>
<evidence type="ECO:0000256" key="1">
    <source>
        <dbReference type="ARBA" id="ARBA00004370"/>
    </source>
</evidence>
<comment type="subcellular location">
    <subcellularLocation>
        <location evidence="1">Membrane</location>
    </subcellularLocation>
</comment>
<gene>
    <name evidence="4" type="ORF">METZ01_LOCUS56992</name>
</gene>
<dbReference type="Gene3D" id="2.40.160.50">
    <property type="entry name" value="membrane protein fhac: a member of the omp85/tpsb transporter family"/>
    <property type="match status" value="1"/>
</dbReference>
<sequence length="427" mass="48977">MKLRGSLFLLPILGFCQTLMVSEITHRGNTLTKDYIITREIQHPLDVPLDSLLAEEDLYRLVNLGIFAEVKWRAIPLENMTVRLEYEIMENNKFFGGRFIGGPSPAYDEETGWSYGAGGGFKNFRGRNERIGGGFAVGGRNTFAISYFNPWITGDHVSLKLSLAKLDFQHPYLPYDVKIKSIEMNVGRFFGYERKMSIGFELEDMDFLSDSTVLDYQYFAPQGYFHYDTRDLYANPTKGILIKQAFRGRINLKGDIKNNYVWLQSFSIYKRLNRLDNPKPLIIALGIKTQSNFGGKDQNFLAAMGEAGSVRGWRYPRHLNYNDPNQIYRFGFHNLKSTVELRKVVVPRFPLQDLYEFGITVGTFIDWGVTSQMEFSDMFGMRPVIGTGITVQLQMPFVSVLRLDYGYGFYDGKQIDRAFHLAVGHQI</sequence>
<dbReference type="AlphaFoldDB" id="A0A381SLI3"/>
<evidence type="ECO:0000259" key="3">
    <source>
        <dbReference type="Pfam" id="PF01103"/>
    </source>
</evidence>
<organism evidence="4">
    <name type="scientific">marine metagenome</name>
    <dbReference type="NCBI Taxonomy" id="408172"/>
    <lineage>
        <taxon>unclassified sequences</taxon>
        <taxon>metagenomes</taxon>
        <taxon>ecological metagenomes</taxon>
    </lineage>
</organism>
<keyword evidence="2" id="KW-0472">Membrane</keyword>